<sequence>MIRRIGVYVDASNIGMNGGHGMRYDVLRALACRDDGEAQRLNVYLAFDERRAETFAEYGARALAYQAALRDQGFRVTVKPVKYYRDEEGVETTKSNADLDMAVDVLTESERLDTVLLATGDGDFIRVVRALQSKGCRVEVLGFDNVSRELRDGADQFINGYLVPNLLPLRDNPTPGARWGQYGAKVRGICNRFSIEDGYGFIAYWSALPETPILAATETKPAYFKLSSLVDAQVAARLPSRQVVLEFELHPPARADGAPEARRIHVVNA</sequence>
<proteinExistence type="predicted"/>
<dbReference type="AlphaFoldDB" id="A0A0F5JWF2"/>
<comment type="caution">
    <text evidence="2">The sequence shown here is derived from an EMBL/GenBank/DDBJ whole genome shotgun (WGS) entry which is preliminary data.</text>
</comment>
<dbReference type="STRING" id="28092.WM40_18795"/>
<protein>
    <recommendedName>
        <fullName evidence="1">NYN domain-containing protein</fullName>
    </recommendedName>
</protein>
<organism evidence="2 3">
    <name type="scientific">Robbsia andropogonis</name>
    <dbReference type="NCBI Taxonomy" id="28092"/>
    <lineage>
        <taxon>Bacteria</taxon>
        <taxon>Pseudomonadati</taxon>
        <taxon>Pseudomonadota</taxon>
        <taxon>Betaproteobacteria</taxon>
        <taxon>Burkholderiales</taxon>
        <taxon>Burkholderiaceae</taxon>
        <taxon>Robbsia</taxon>
    </lineage>
</organism>
<keyword evidence="3" id="KW-1185">Reference proteome</keyword>
<dbReference type="PANTHER" id="PTHR35458">
    <property type="entry name" value="SLR0755 PROTEIN"/>
    <property type="match status" value="1"/>
</dbReference>
<dbReference type="InterPro" id="IPR021139">
    <property type="entry name" value="NYN"/>
</dbReference>
<dbReference type="Proteomes" id="UP000033618">
    <property type="component" value="Unassembled WGS sequence"/>
</dbReference>
<dbReference type="GO" id="GO:0004540">
    <property type="term" value="F:RNA nuclease activity"/>
    <property type="evidence" value="ECO:0007669"/>
    <property type="project" value="InterPro"/>
</dbReference>
<dbReference type="Gene3D" id="3.40.50.1010">
    <property type="entry name" value="5'-nuclease"/>
    <property type="match status" value="1"/>
</dbReference>
<feature type="domain" description="NYN" evidence="1">
    <location>
        <begin position="4"/>
        <end position="159"/>
    </location>
</feature>
<name>A0A0F5JWF2_9BURK</name>
<dbReference type="PANTHER" id="PTHR35458:SF8">
    <property type="entry name" value="SLR0650 PROTEIN"/>
    <property type="match status" value="1"/>
</dbReference>
<dbReference type="PATRIC" id="fig|28092.6.peg.4409"/>
<dbReference type="RefSeq" id="WP_024903673.1">
    <property type="nucleotide sequence ID" value="NZ_CADFGU010000015.1"/>
</dbReference>
<evidence type="ECO:0000313" key="2">
    <source>
        <dbReference type="EMBL" id="KKB62191.1"/>
    </source>
</evidence>
<dbReference type="OrthoDB" id="5292197at2"/>
<dbReference type="Pfam" id="PF01936">
    <property type="entry name" value="NYN"/>
    <property type="match status" value="1"/>
</dbReference>
<evidence type="ECO:0000313" key="3">
    <source>
        <dbReference type="Proteomes" id="UP000033618"/>
    </source>
</evidence>
<accession>A0A0F5JWF2</accession>
<dbReference type="EMBL" id="LAQU01000023">
    <property type="protein sequence ID" value="KKB62191.1"/>
    <property type="molecule type" value="Genomic_DNA"/>
</dbReference>
<gene>
    <name evidence="2" type="ORF">WM40_18795</name>
</gene>
<reference evidence="2 3" key="1">
    <citation type="submission" date="2015-03" db="EMBL/GenBank/DDBJ databases">
        <title>Draft Genome Sequence of Burkholderia andropogonis type strain ICMP2807, isolated from Sorghum bicolor.</title>
        <authorList>
            <person name="Lopes-Santos L."/>
            <person name="Castro D.B."/>
            <person name="Ottoboni L.M."/>
            <person name="Park D."/>
            <person name="Weirc B.S."/>
            <person name="Destefano S.A."/>
        </authorList>
    </citation>
    <scope>NUCLEOTIDE SEQUENCE [LARGE SCALE GENOMIC DNA]</scope>
    <source>
        <strain evidence="2 3">ICMP2807</strain>
    </source>
</reference>
<dbReference type="InterPro" id="IPR047140">
    <property type="entry name" value="LabA"/>
</dbReference>
<evidence type="ECO:0000259" key="1">
    <source>
        <dbReference type="Pfam" id="PF01936"/>
    </source>
</evidence>
<dbReference type="CDD" id="cd10911">
    <property type="entry name" value="PIN_LabA"/>
    <property type="match status" value="1"/>
</dbReference>